<evidence type="ECO:0000313" key="10">
    <source>
        <dbReference type="Proteomes" id="UP000267841"/>
    </source>
</evidence>
<dbReference type="PANTHER" id="PTHR30269:SF0">
    <property type="entry name" value="MEMBRANE TRANSPORTER PROTEIN YFCA-RELATED"/>
    <property type="match status" value="1"/>
</dbReference>
<evidence type="ECO:0000256" key="2">
    <source>
        <dbReference type="ARBA" id="ARBA00009142"/>
    </source>
</evidence>
<keyword evidence="10" id="KW-1185">Reference proteome</keyword>
<keyword evidence="5 8" id="KW-0812">Transmembrane</keyword>
<evidence type="ECO:0000256" key="6">
    <source>
        <dbReference type="ARBA" id="ARBA00022989"/>
    </source>
</evidence>
<evidence type="ECO:0000256" key="1">
    <source>
        <dbReference type="ARBA" id="ARBA00004651"/>
    </source>
</evidence>
<feature type="transmembrane region" description="Helical" evidence="8">
    <location>
        <begin position="199"/>
        <end position="218"/>
    </location>
</feature>
<keyword evidence="3" id="KW-0813">Transport</keyword>
<dbReference type="AlphaFoldDB" id="A0A497XNV6"/>
<sequence>MEDSLLILLASFLAGSINAVAGGGTLITFPTLVFLGFDPVSSNMTNTVALWAGSLTGAYGFRHRLRELGSLVLPFFVVSTLGAIVGAVLLIKTPSETFKELVPFLILFAVLLLYLNEFTGKTFKGIAVSSRFALFLQFITGIYGSYFGAGIGIMMLASLALSGINHIHTANALKNLLGFNINLIGSLFFAFSGKVVWSIVPVMVLGFGLGGYFGAYISQRVKASLVRAFILLWGLSVGLFLLLR</sequence>
<feature type="transmembrane region" description="Helical" evidence="8">
    <location>
        <begin position="68"/>
        <end position="91"/>
    </location>
</feature>
<evidence type="ECO:0000256" key="7">
    <source>
        <dbReference type="ARBA" id="ARBA00023136"/>
    </source>
</evidence>
<organism evidence="9 10">
    <name type="scientific">Hydrogenivirga caldilitoris</name>
    <dbReference type="NCBI Taxonomy" id="246264"/>
    <lineage>
        <taxon>Bacteria</taxon>
        <taxon>Pseudomonadati</taxon>
        <taxon>Aquificota</taxon>
        <taxon>Aquificia</taxon>
        <taxon>Aquificales</taxon>
        <taxon>Aquificaceae</taxon>
        <taxon>Hydrogenivirga</taxon>
    </lineage>
</organism>
<dbReference type="EMBL" id="RCCJ01000001">
    <property type="protein sequence ID" value="RLJ69941.1"/>
    <property type="molecule type" value="Genomic_DNA"/>
</dbReference>
<dbReference type="InterPro" id="IPR052017">
    <property type="entry name" value="TSUP"/>
</dbReference>
<comment type="caution">
    <text evidence="9">The sequence shown here is derived from an EMBL/GenBank/DDBJ whole genome shotgun (WGS) entry which is preliminary data.</text>
</comment>
<dbReference type="InterPro" id="IPR002781">
    <property type="entry name" value="TM_pro_TauE-like"/>
</dbReference>
<evidence type="ECO:0000313" key="9">
    <source>
        <dbReference type="EMBL" id="RLJ69941.1"/>
    </source>
</evidence>
<dbReference type="OrthoDB" id="9807082at2"/>
<dbReference type="PANTHER" id="PTHR30269">
    <property type="entry name" value="TRANSMEMBRANE PROTEIN YFCA"/>
    <property type="match status" value="1"/>
</dbReference>
<accession>A0A497XNV6</accession>
<name>A0A497XNV6_9AQUI</name>
<protein>
    <recommendedName>
        <fullName evidence="8">Probable membrane transporter protein</fullName>
    </recommendedName>
</protein>
<gene>
    <name evidence="9" type="ORF">BCF55_0200</name>
</gene>
<feature type="transmembrane region" description="Helical" evidence="8">
    <location>
        <begin position="43"/>
        <end position="61"/>
    </location>
</feature>
<comment type="similarity">
    <text evidence="2 8">Belongs to the 4-toluene sulfonate uptake permease (TSUP) (TC 2.A.102) family.</text>
</comment>
<proteinExistence type="inferred from homology"/>
<keyword evidence="6 8" id="KW-1133">Transmembrane helix</keyword>
<dbReference type="Pfam" id="PF01925">
    <property type="entry name" value="TauE"/>
    <property type="match status" value="1"/>
</dbReference>
<comment type="subcellular location">
    <subcellularLocation>
        <location evidence="1 8">Cell membrane</location>
        <topology evidence="1 8">Multi-pass membrane protein</topology>
    </subcellularLocation>
</comment>
<feature type="transmembrane region" description="Helical" evidence="8">
    <location>
        <begin position="225"/>
        <end position="243"/>
    </location>
</feature>
<feature type="transmembrane region" description="Helical" evidence="8">
    <location>
        <begin position="97"/>
        <end position="115"/>
    </location>
</feature>
<evidence type="ECO:0000256" key="5">
    <source>
        <dbReference type="ARBA" id="ARBA00022692"/>
    </source>
</evidence>
<evidence type="ECO:0000256" key="8">
    <source>
        <dbReference type="RuleBase" id="RU363041"/>
    </source>
</evidence>
<reference evidence="9 10" key="1">
    <citation type="submission" date="2018-10" db="EMBL/GenBank/DDBJ databases">
        <title>Genomic Encyclopedia of Archaeal and Bacterial Type Strains, Phase II (KMG-II): from individual species to whole genera.</title>
        <authorList>
            <person name="Goeker M."/>
        </authorList>
    </citation>
    <scope>NUCLEOTIDE SEQUENCE [LARGE SCALE GENOMIC DNA]</scope>
    <source>
        <strain evidence="9 10">DSM 16510</strain>
    </source>
</reference>
<keyword evidence="7 8" id="KW-0472">Membrane</keyword>
<keyword evidence="4 8" id="KW-1003">Cell membrane</keyword>
<dbReference type="GO" id="GO:0005886">
    <property type="term" value="C:plasma membrane"/>
    <property type="evidence" value="ECO:0007669"/>
    <property type="project" value="UniProtKB-SubCell"/>
</dbReference>
<dbReference type="RefSeq" id="WP_121008924.1">
    <property type="nucleotide sequence ID" value="NZ_RCCJ01000001.1"/>
</dbReference>
<evidence type="ECO:0000256" key="4">
    <source>
        <dbReference type="ARBA" id="ARBA00022475"/>
    </source>
</evidence>
<dbReference type="Proteomes" id="UP000267841">
    <property type="component" value="Unassembled WGS sequence"/>
</dbReference>
<evidence type="ECO:0000256" key="3">
    <source>
        <dbReference type="ARBA" id="ARBA00022448"/>
    </source>
</evidence>